<dbReference type="PANTHER" id="PTHR31528">
    <property type="entry name" value="4-AMINO-5-HYDROXYMETHYL-2-METHYLPYRIMIDINE PHOSPHATE SYNTHASE THI11-RELATED"/>
    <property type="match status" value="1"/>
</dbReference>
<organism evidence="3 4">
    <name type="scientific">Desulfonispora thiosulfatigenes DSM 11270</name>
    <dbReference type="NCBI Taxonomy" id="656914"/>
    <lineage>
        <taxon>Bacteria</taxon>
        <taxon>Bacillati</taxon>
        <taxon>Bacillota</taxon>
        <taxon>Clostridia</taxon>
        <taxon>Eubacteriales</taxon>
        <taxon>Peptococcaceae</taxon>
        <taxon>Desulfonispora</taxon>
    </lineage>
</organism>
<sequence length="329" mass="36464">MKKLGILFLSLVMMFSLVACSDGAKEPEKSAEQTEDLKEVSIMLDWYPNAVHSFIYVAAEKGYFEEEGLNVKINMPAETSDPLKLVAGGKTTFAVSYQPEIVMARAKDIPVVSVASIVGHHLNTMMTTTDQNINSPKDLEGKTVGFSLPVYEAVAKTVIESDGGDLSKVEIIDIGFDLIPALVTKRVEATSGGFINHEQVLLEKEGQKIKTFNPVDYGVPDFYELVLVVSEDTAKNDQETVKKFWNAAAKGQAFVKDNPEEALTILLSHQNDSFPLEKEIEEKSLEILLPLMEDFGAQSLESYENVIEWMAKYKLIDKKPEAKDAFISL</sequence>
<evidence type="ECO:0000313" key="4">
    <source>
        <dbReference type="Proteomes" id="UP000192731"/>
    </source>
</evidence>
<keyword evidence="4" id="KW-1185">Reference proteome</keyword>
<dbReference type="GO" id="GO:0009228">
    <property type="term" value="P:thiamine biosynthetic process"/>
    <property type="evidence" value="ECO:0007669"/>
    <property type="project" value="InterPro"/>
</dbReference>
<dbReference type="STRING" id="656914.SAMN00017405_2156"/>
<dbReference type="Pfam" id="PF09084">
    <property type="entry name" value="NMT1"/>
    <property type="match status" value="1"/>
</dbReference>
<dbReference type="PROSITE" id="PS51257">
    <property type="entry name" value="PROKAR_LIPOPROTEIN"/>
    <property type="match status" value="1"/>
</dbReference>
<dbReference type="InterPro" id="IPR027939">
    <property type="entry name" value="NMT1/THI5"/>
</dbReference>
<dbReference type="AlphaFoldDB" id="A0A1W1UKL8"/>
<keyword evidence="1" id="KW-0732">Signal</keyword>
<dbReference type="RefSeq" id="WP_084052113.1">
    <property type="nucleotide sequence ID" value="NZ_FWWT01000007.1"/>
</dbReference>
<dbReference type="OrthoDB" id="9815602at2"/>
<feature type="signal peptide" evidence="1">
    <location>
        <begin position="1"/>
        <end position="24"/>
    </location>
</feature>
<dbReference type="SUPFAM" id="SSF53850">
    <property type="entry name" value="Periplasmic binding protein-like II"/>
    <property type="match status" value="1"/>
</dbReference>
<feature type="domain" description="SsuA/THI5-like" evidence="2">
    <location>
        <begin position="49"/>
        <end position="262"/>
    </location>
</feature>
<proteinExistence type="predicted"/>
<dbReference type="InterPro" id="IPR015168">
    <property type="entry name" value="SsuA/THI5"/>
</dbReference>
<protein>
    <submittedName>
        <fullName evidence="3">Putative hydroxymethylpyrimidine transport system substrate-binding protein</fullName>
    </submittedName>
</protein>
<dbReference type="EMBL" id="FWWT01000007">
    <property type="protein sequence ID" value="SMB81627.1"/>
    <property type="molecule type" value="Genomic_DNA"/>
</dbReference>
<name>A0A1W1UKL8_DESTI</name>
<reference evidence="3 4" key="1">
    <citation type="submission" date="2017-04" db="EMBL/GenBank/DDBJ databases">
        <authorList>
            <person name="Afonso C.L."/>
            <person name="Miller P.J."/>
            <person name="Scott M.A."/>
            <person name="Spackman E."/>
            <person name="Goraichik I."/>
            <person name="Dimitrov K.M."/>
            <person name="Suarez D.L."/>
            <person name="Swayne D.E."/>
        </authorList>
    </citation>
    <scope>NUCLEOTIDE SEQUENCE [LARGE SCALE GENOMIC DNA]</scope>
    <source>
        <strain evidence="3 4">DSM 11270</strain>
    </source>
</reference>
<evidence type="ECO:0000259" key="2">
    <source>
        <dbReference type="Pfam" id="PF09084"/>
    </source>
</evidence>
<feature type="chain" id="PRO_5011963841" evidence="1">
    <location>
        <begin position="25"/>
        <end position="329"/>
    </location>
</feature>
<evidence type="ECO:0000256" key="1">
    <source>
        <dbReference type="SAM" id="SignalP"/>
    </source>
</evidence>
<dbReference type="PANTHER" id="PTHR31528:SF3">
    <property type="entry name" value="THIAMINE BIOSYNTHESIS PROTEIN HI_0357-RELATED"/>
    <property type="match status" value="1"/>
</dbReference>
<gene>
    <name evidence="3" type="ORF">SAMN00017405_2156</name>
</gene>
<evidence type="ECO:0000313" key="3">
    <source>
        <dbReference type="EMBL" id="SMB81627.1"/>
    </source>
</evidence>
<dbReference type="Gene3D" id="3.40.190.10">
    <property type="entry name" value="Periplasmic binding protein-like II"/>
    <property type="match status" value="2"/>
</dbReference>
<dbReference type="Proteomes" id="UP000192731">
    <property type="component" value="Unassembled WGS sequence"/>
</dbReference>
<accession>A0A1W1UKL8</accession>